<dbReference type="SUPFAM" id="SSF53474">
    <property type="entry name" value="alpha/beta-Hydrolases"/>
    <property type="match status" value="1"/>
</dbReference>
<dbReference type="Pfam" id="PF12697">
    <property type="entry name" value="Abhydrolase_6"/>
    <property type="match status" value="1"/>
</dbReference>
<feature type="domain" description="AB hydrolase-1" evidence="1">
    <location>
        <begin position="134"/>
        <end position="415"/>
    </location>
</feature>
<sequence length="488" mass="54727">MSFERVTTYKRSILRPLVVSSSSVGPKTTGVDSQLRLSRSQPWQESTHIFIGTGDRDESDAWPPTKFSDDPTNIPDSDRHNIPYDIASAESRQQDFKLYSDRTQKGSNVLPPRIVVKRYIPTAKADNGEQGITLLMLTGMGAVKEMFEPMLEDLLPQLRKAGVRVQEVWTFDMPLCGETAKVNPIGYLYVNEKDITRDLLLFITAYLPLEPGQDLPDQLSPRLPTTSPDQPTRKHLHVIAHSLGAQAAILASAHAPTIFSSITVADPAMIPSGKINTAMAKLPKDIYCLNLPEQFPTRSSVEKELQVNKRTRGWDQRVSRVFAQHGVVPDDSGKGFRLAARPRLEWALYYDKQTPTECYDRLVDVAVPFHAIMPARPFAVPPAMFKTDVAKMKQKTSVRWLEGTTHQVLYEKMDALSHMHNIGPAFLGHDMRKAMFRDTEKLKLASLSIRASAPCFLIDDDRVIMGENKYRQMSDQGVVPGPFATAPW</sequence>
<comment type="caution">
    <text evidence="2">The sequence shown here is derived from an EMBL/GenBank/DDBJ whole genome shotgun (WGS) entry which is preliminary data.</text>
</comment>
<dbReference type="InterPro" id="IPR000073">
    <property type="entry name" value="AB_hydrolase_1"/>
</dbReference>
<evidence type="ECO:0000313" key="3">
    <source>
        <dbReference type="Proteomes" id="UP001287286"/>
    </source>
</evidence>
<gene>
    <name evidence="2" type="ORF">Purlil1_2247</name>
</gene>
<proteinExistence type="predicted"/>
<protein>
    <recommendedName>
        <fullName evidence="1">AB hydrolase-1 domain-containing protein</fullName>
    </recommendedName>
</protein>
<dbReference type="Proteomes" id="UP001287286">
    <property type="component" value="Unassembled WGS sequence"/>
</dbReference>
<evidence type="ECO:0000259" key="1">
    <source>
        <dbReference type="Pfam" id="PF12697"/>
    </source>
</evidence>
<evidence type="ECO:0000313" key="2">
    <source>
        <dbReference type="EMBL" id="KAK4093090.1"/>
    </source>
</evidence>
<organism evidence="2 3">
    <name type="scientific">Purpureocillium lilacinum</name>
    <name type="common">Paecilomyces lilacinus</name>
    <dbReference type="NCBI Taxonomy" id="33203"/>
    <lineage>
        <taxon>Eukaryota</taxon>
        <taxon>Fungi</taxon>
        <taxon>Dikarya</taxon>
        <taxon>Ascomycota</taxon>
        <taxon>Pezizomycotina</taxon>
        <taxon>Sordariomycetes</taxon>
        <taxon>Hypocreomycetidae</taxon>
        <taxon>Hypocreales</taxon>
        <taxon>Ophiocordycipitaceae</taxon>
        <taxon>Purpureocillium</taxon>
    </lineage>
</organism>
<dbReference type="EMBL" id="JAWRVI010000006">
    <property type="protein sequence ID" value="KAK4093090.1"/>
    <property type="molecule type" value="Genomic_DNA"/>
</dbReference>
<accession>A0ABR0CA29</accession>
<reference evidence="2 3" key="1">
    <citation type="journal article" date="2024" name="Microbiol. Resour. Announc.">
        <title>Genome annotations for the ascomycete fungi Trichoderma harzianum, Trichoderma aggressivum, and Purpureocillium lilacinum.</title>
        <authorList>
            <person name="Beijen E.P.W."/>
            <person name="Ohm R.A."/>
        </authorList>
    </citation>
    <scope>NUCLEOTIDE SEQUENCE [LARGE SCALE GENOMIC DNA]</scope>
    <source>
        <strain evidence="2 3">CBS 150709</strain>
    </source>
</reference>
<dbReference type="Gene3D" id="3.40.50.1820">
    <property type="entry name" value="alpha/beta hydrolase"/>
    <property type="match status" value="1"/>
</dbReference>
<name>A0ABR0CA29_PURLI</name>
<keyword evidence="3" id="KW-1185">Reference proteome</keyword>
<dbReference type="InterPro" id="IPR029058">
    <property type="entry name" value="AB_hydrolase_fold"/>
</dbReference>